<protein>
    <submittedName>
        <fullName evidence="2 4">Uncharacterized protein</fullName>
    </submittedName>
</protein>
<proteinExistence type="predicted"/>
<keyword evidence="1" id="KW-0472">Membrane</keyword>
<evidence type="ECO:0000313" key="3">
    <source>
        <dbReference type="Proteomes" id="UP000267606"/>
    </source>
</evidence>
<keyword evidence="3" id="KW-1185">Reference proteome</keyword>
<keyword evidence="1" id="KW-1133">Transmembrane helix</keyword>
<evidence type="ECO:0000313" key="2">
    <source>
        <dbReference type="EMBL" id="VDO68223.1"/>
    </source>
</evidence>
<dbReference type="Proteomes" id="UP000267606">
    <property type="component" value="Unassembled WGS sequence"/>
</dbReference>
<feature type="transmembrane region" description="Helical" evidence="1">
    <location>
        <begin position="35"/>
        <end position="54"/>
    </location>
</feature>
<organism evidence="4">
    <name type="scientific">Onchocerca flexuosa</name>
    <dbReference type="NCBI Taxonomy" id="387005"/>
    <lineage>
        <taxon>Eukaryota</taxon>
        <taxon>Metazoa</taxon>
        <taxon>Ecdysozoa</taxon>
        <taxon>Nematoda</taxon>
        <taxon>Chromadorea</taxon>
        <taxon>Rhabditida</taxon>
        <taxon>Spirurina</taxon>
        <taxon>Spiruromorpha</taxon>
        <taxon>Filarioidea</taxon>
        <taxon>Onchocercidae</taxon>
        <taxon>Onchocerca</taxon>
    </lineage>
</organism>
<dbReference type="WBParaSite" id="OFLC_0001040501-mRNA-1">
    <property type="protein sequence ID" value="OFLC_0001040501-mRNA-1"/>
    <property type="gene ID" value="OFLC_0001040501"/>
</dbReference>
<evidence type="ECO:0000256" key="1">
    <source>
        <dbReference type="SAM" id="Phobius"/>
    </source>
</evidence>
<reference evidence="4" key="1">
    <citation type="submission" date="2016-06" db="UniProtKB">
        <authorList>
            <consortium name="WormBaseParasite"/>
        </authorList>
    </citation>
    <scope>IDENTIFICATION</scope>
</reference>
<keyword evidence="1" id="KW-0812">Transmembrane</keyword>
<name>A0A183HSE4_9BILA</name>
<reference evidence="2 3" key="2">
    <citation type="submission" date="2018-11" db="EMBL/GenBank/DDBJ databases">
        <authorList>
            <consortium name="Pathogen Informatics"/>
        </authorList>
    </citation>
    <scope>NUCLEOTIDE SEQUENCE [LARGE SCALE GENOMIC DNA]</scope>
</reference>
<dbReference type="EMBL" id="UZAJ01013834">
    <property type="protein sequence ID" value="VDO68223.1"/>
    <property type="molecule type" value="Genomic_DNA"/>
</dbReference>
<sequence length="99" mass="11095">MQGKSARKSSNVAINNDSKINLDTTIGCFTLLESIILITIIGLLSTIVFSFSIINYFRPAILITIIPITVTSITLYGILRQKHSYLWPLIAHSVSYYFI</sequence>
<evidence type="ECO:0000313" key="4">
    <source>
        <dbReference type="WBParaSite" id="OFLC_0001040501-mRNA-1"/>
    </source>
</evidence>
<feature type="transmembrane region" description="Helical" evidence="1">
    <location>
        <begin position="60"/>
        <end position="79"/>
    </location>
</feature>
<accession>A0A183HSE4</accession>
<gene>
    <name evidence="2" type="ORF">OFLC_LOCUS10406</name>
</gene>
<dbReference type="AlphaFoldDB" id="A0A183HSE4"/>